<dbReference type="KEGG" id="mmyr:MXMO3_00219"/>
<protein>
    <submittedName>
        <fullName evidence="2">N(6)-L-threonylcarbamoyladenine synthase</fullName>
    </submittedName>
</protein>
<dbReference type="EMBL" id="CP021330">
    <property type="protein sequence ID" value="AVX02767.1"/>
    <property type="molecule type" value="Genomic_DNA"/>
</dbReference>
<organism evidence="2 3">
    <name type="scientific">Maritalea myrionectae</name>
    <dbReference type="NCBI Taxonomy" id="454601"/>
    <lineage>
        <taxon>Bacteria</taxon>
        <taxon>Pseudomonadati</taxon>
        <taxon>Pseudomonadota</taxon>
        <taxon>Alphaproteobacteria</taxon>
        <taxon>Hyphomicrobiales</taxon>
        <taxon>Devosiaceae</taxon>
        <taxon>Maritalea</taxon>
    </lineage>
</organism>
<dbReference type="Proteomes" id="UP000258927">
    <property type="component" value="Chromosome"/>
</dbReference>
<name>A0A2R4M9P8_9HYPH</name>
<dbReference type="InterPro" id="IPR000905">
    <property type="entry name" value="Gcp-like_dom"/>
</dbReference>
<feature type="domain" description="Gcp-like" evidence="1">
    <location>
        <begin position="40"/>
        <end position="132"/>
    </location>
</feature>
<dbReference type="InterPro" id="IPR043129">
    <property type="entry name" value="ATPase_NBD"/>
</dbReference>
<dbReference type="AlphaFoldDB" id="A0A2R4M9P8"/>
<dbReference type="CDD" id="cd24032">
    <property type="entry name" value="ASKHA_NBD_TsaB"/>
    <property type="match status" value="1"/>
</dbReference>
<dbReference type="GO" id="GO:0002949">
    <property type="term" value="P:tRNA threonylcarbamoyladenosine modification"/>
    <property type="evidence" value="ECO:0007669"/>
    <property type="project" value="InterPro"/>
</dbReference>
<accession>A0A2R4M9P8</accession>
<dbReference type="InterPro" id="IPR022496">
    <property type="entry name" value="T6A_TsaB"/>
</dbReference>
<dbReference type="PANTHER" id="PTHR11735">
    <property type="entry name" value="TRNA N6-ADENOSINE THREONYLCARBAMOYLTRANSFERASE"/>
    <property type="match status" value="1"/>
</dbReference>
<dbReference type="STRING" id="1122213.GCA_000423365_02933"/>
<dbReference type="RefSeq" id="WP_117394665.1">
    <property type="nucleotide sequence ID" value="NZ_CP021330.1"/>
</dbReference>
<evidence type="ECO:0000313" key="3">
    <source>
        <dbReference type="Proteomes" id="UP000258927"/>
    </source>
</evidence>
<dbReference type="PANTHER" id="PTHR11735:SF11">
    <property type="entry name" value="TRNA THREONYLCARBAMOYLADENOSINE BIOSYNTHESIS PROTEIN TSAB"/>
    <property type="match status" value="1"/>
</dbReference>
<dbReference type="NCBIfam" id="TIGR03725">
    <property type="entry name" value="T6A_YeaZ"/>
    <property type="match status" value="1"/>
</dbReference>
<dbReference type="GO" id="GO:0005829">
    <property type="term" value="C:cytosol"/>
    <property type="evidence" value="ECO:0007669"/>
    <property type="project" value="TreeGrafter"/>
</dbReference>
<gene>
    <name evidence="2" type="ORF">MXMO3_00219</name>
</gene>
<dbReference type="Pfam" id="PF00814">
    <property type="entry name" value="TsaD"/>
    <property type="match status" value="1"/>
</dbReference>
<evidence type="ECO:0000313" key="2">
    <source>
        <dbReference type="EMBL" id="AVX02767.1"/>
    </source>
</evidence>
<evidence type="ECO:0000259" key="1">
    <source>
        <dbReference type="Pfam" id="PF00814"/>
    </source>
</evidence>
<proteinExistence type="predicted"/>
<dbReference type="SUPFAM" id="SSF53067">
    <property type="entry name" value="Actin-like ATPase domain"/>
    <property type="match status" value="1"/>
</dbReference>
<keyword evidence="3" id="KW-1185">Reference proteome</keyword>
<reference evidence="2 3" key="1">
    <citation type="submission" date="2017-05" db="EMBL/GenBank/DDBJ databases">
        <title>Genome Analysis of Maritalea myrionectae HL2708#5.</title>
        <authorList>
            <consortium name="Cotde Inc.-PKNU"/>
            <person name="Jang D."/>
            <person name="Oh H.-M."/>
        </authorList>
    </citation>
    <scope>NUCLEOTIDE SEQUENCE [LARGE SCALE GENOMIC DNA]</scope>
    <source>
        <strain evidence="2 3">HL2708#5</strain>
    </source>
</reference>
<sequence>MEHELRPQHPVILALDTAHQYCQGAIVCANGELHQIIERRSRGHAERIISMVDELLALAGLSIKQIERFVVTTGPGSFTGLRVGLAAARGFGVALNTPVFGVSTLEAMSLSAPPQTPHKVVFDARRDQHYLQNFSAPGMANGAPQLVENADLGDHIGPTDLVLGTGATFAQAHCNAKGDEAAPEWLDIARLARYGALLDDQGAYAPEPLYVRSADAKPQTGKSIAREATGS</sequence>
<dbReference type="Gene3D" id="3.30.420.40">
    <property type="match status" value="2"/>
</dbReference>